<dbReference type="CDD" id="cd01879">
    <property type="entry name" value="FeoB"/>
    <property type="match status" value="1"/>
</dbReference>
<sequence length="643" mass="71286">MKKELNIVLAGQANVGKSVIFNYLTGLHQHIGNWPGKTIEKAEGTLHYHGYTINVVDLPGIYSLATYSLEELVSRDFIAVQKPDFVVNVVDGTNLERNLIFTLQILELERPTVVALNFANLLKEKRIEINYQKVEEILGIPIVPVAAIYGKGITEILTRGIELIQKKKKPPVLEYGKEAEERIKALTGCLQGLNLPYPERWLAIKLLEKDKTIENVIEKERSEVLEKAKQMCAELEKIHGHDAAIVIASERCHLTADIIKQAVRIKRPTRISLVERLDPLTCHKIWGYPIMAIILAISFLSIFLFGNWFSSLLGGVTASWQTGWEGIFGISAWSTLGWTALKSILALIEIALPYIVPFYLLLFLLEDCGYLARIAFLTDSLMHKMGIHGKGCISLMLGLGCNVPACLSCRIMETQKERLITGFLATLIPCSARTVIIVGLVGKFMGMGWALGLYAFTALIIFILGGLASKILSGEPTELIMEMPDYRRPNLHTIIIQTWMRLKEFIYIAAPIVVISGVMVEGISLLGWLPQIAQILSPITVAWLGLPAICGILLIFGILRKELILVMLATFLGTANFSQVLSPVQMLTLALVSTFYVPCIATIAVLKKEFGWKRALGIALFEIIFAITLGGIVSRILTAINIQ</sequence>
<feature type="transmembrane region" description="Helical" evidence="16">
    <location>
        <begin position="535"/>
        <end position="556"/>
    </location>
</feature>
<gene>
    <name evidence="18" type="primary">feoB</name>
    <name evidence="18" type="ORF">COS81_01790</name>
</gene>
<dbReference type="GO" id="GO:0046872">
    <property type="term" value="F:metal ion binding"/>
    <property type="evidence" value="ECO:0007669"/>
    <property type="project" value="UniProtKB-KW"/>
</dbReference>
<dbReference type="Pfam" id="PF02421">
    <property type="entry name" value="FeoB_N"/>
    <property type="match status" value="1"/>
</dbReference>
<keyword evidence="4 16" id="KW-0410">Iron transport</keyword>
<feature type="transmembrane region" description="Helical" evidence="16">
    <location>
        <begin position="285"/>
        <end position="305"/>
    </location>
</feature>
<feature type="domain" description="FeoB-type G" evidence="17">
    <location>
        <begin position="4"/>
        <end position="166"/>
    </location>
</feature>
<evidence type="ECO:0000256" key="15">
    <source>
        <dbReference type="PIRSR" id="PIRSR603373-2"/>
    </source>
</evidence>
<keyword evidence="11 16" id="KW-0472">Membrane</keyword>
<feature type="transmembrane region" description="Helical" evidence="16">
    <location>
        <begin position="385"/>
        <end position="407"/>
    </location>
</feature>
<dbReference type="InterPro" id="IPR027417">
    <property type="entry name" value="P-loop_NTPase"/>
</dbReference>
<evidence type="ECO:0000313" key="19">
    <source>
        <dbReference type="Proteomes" id="UP000229916"/>
    </source>
</evidence>
<protein>
    <recommendedName>
        <fullName evidence="12 13">Ferrous iron transport protein B</fullName>
    </recommendedName>
</protein>
<dbReference type="GO" id="GO:0015093">
    <property type="term" value="F:ferrous iron transmembrane transporter activity"/>
    <property type="evidence" value="ECO:0007669"/>
    <property type="project" value="UniProtKB-UniRule"/>
</dbReference>
<evidence type="ECO:0000256" key="4">
    <source>
        <dbReference type="ARBA" id="ARBA00022496"/>
    </source>
</evidence>
<dbReference type="GO" id="GO:0005525">
    <property type="term" value="F:GTP binding"/>
    <property type="evidence" value="ECO:0007669"/>
    <property type="project" value="UniProtKB-KW"/>
</dbReference>
<dbReference type="InterPro" id="IPR041069">
    <property type="entry name" value="FeoB_Cyto"/>
</dbReference>
<feature type="transmembrane region" description="Helical" evidence="16">
    <location>
        <begin position="563"/>
        <end position="581"/>
    </location>
</feature>
<dbReference type="PANTHER" id="PTHR43185:SF1">
    <property type="entry name" value="FE(2+) TRANSPORTER FEOB"/>
    <property type="match status" value="1"/>
</dbReference>
<evidence type="ECO:0000256" key="2">
    <source>
        <dbReference type="ARBA" id="ARBA00022448"/>
    </source>
</evidence>
<feature type="transmembrane region" description="Helical" evidence="16">
    <location>
        <begin position="618"/>
        <end position="640"/>
    </location>
</feature>
<evidence type="ECO:0000256" key="3">
    <source>
        <dbReference type="ARBA" id="ARBA00022475"/>
    </source>
</evidence>
<keyword evidence="10 14" id="KW-0342">GTP-binding</keyword>
<feature type="transmembrane region" description="Helical" evidence="16">
    <location>
        <begin position="505"/>
        <end position="529"/>
    </location>
</feature>
<evidence type="ECO:0000259" key="17">
    <source>
        <dbReference type="PROSITE" id="PS51711"/>
    </source>
</evidence>
<keyword evidence="2 16" id="KW-0813">Transport</keyword>
<feature type="binding site" evidence="14">
    <location>
        <begin position="11"/>
        <end position="18"/>
    </location>
    <ligand>
        <name>GTP</name>
        <dbReference type="ChEBI" id="CHEBI:37565"/>
        <label>1</label>
    </ligand>
</feature>
<dbReference type="Gene3D" id="1.10.287.1770">
    <property type="match status" value="1"/>
</dbReference>
<dbReference type="Proteomes" id="UP000229916">
    <property type="component" value="Unassembled WGS sequence"/>
</dbReference>
<evidence type="ECO:0000256" key="8">
    <source>
        <dbReference type="ARBA" id="ARBA00023004"/>
    </source>
</evidence>
<dbReference type="PANTHER" id="PTHR43185">
    <property type="entry name" value="FERROUS IRON TRANSPORT PROTEIN B"/>
    <property type="match status" value="1"/>
</dbReference>
<evidence type="ECO:0000256" key="5">
    <source>
        <dbReference type="ARBA" id="ARBA00022692"/>
    </source>
</evidence>
<feature type="binding site" evidence="15">
    <location>
        <position position="25"/>
    </location>
    <ligand>
        <name>Mg(2+)</name>
        <dbReference type="ChEBI" id="CHEBI:18420"/>
        <label>2</label>
    </ligand>
</feature>
<evidence type="ECO:0000256" key="9">
    <source>
        <dbReference type="ARBA" id="ARBA00023065"/>
    </source>
</evidence>
<dbReference type="Pfam" id="PF17910">
    <property type="entry name" value="FeoB_Cyto"/>
    <property type="match status" value="1"/>
</dbReference>
<evidence type="ECO:0000256" key="7">
    <source>
        <dbReference type="ARBA" id="ARBA00022989"/>
    </source>
</evidence>
<keyword evidence="3" id="KW-1003">Cell membrane</keyword>
<feature type="transmembrane region" description="Helical" evidence="16">
    <location>
        <begin position="587"/>
        <end position="606"/>
    </location>
</feature>
<keyword evidence="9" id="KW-0406">Ion transport</keyword>
<keyword evidence="7 16" id="KW-1133">Transmembrane helix</keyword>
<feature type="binding site" evidence="14">
    <location>
        <begin position="36"/>
        <end position="40"/>
    </location>
    <ligand>
        <name>GTP</name>
        <dbReference type="ChEBI" id="CHEBI:37565"/>
        <label>1</label>
    </ligand>
</feature>
<feature type="transmembrane region" description="Helical" evidence="16">
    <location>
        <begin position="344"/>
        <end position="365"/>
    </location>
</feature>
<evidence type="ECO:0000256" key="16">
    <source>
        <dbReference type="RuleBase" id="RU362098"/>
    </source>
</evidence>
<evidence type="ECO:0000256" key="14">
    <source>
        <dbReference type="PIRSR" id="PIRSR603373-1"/>
    </source>
</evidence>
<feature type="binding site" evidence="15">
    <location>
        <position position="22"/>
    </location>
    <ligand>
        <name>Mg(2+)</name>
        <dbReference type="ChEBI" id="CHEBI:18420"/>
        <label>1</label>
    </ligand>
</feature>
<evidence type="ECO:0000256" key="13">
    <source>
        <dbReference type="NCBIfam" id="TIGR00437"/>
    </source>
</evidence>
<name>A0A2M7ANP2_UNCKA</name>
<keyword evidence="5 16" id="KW-0812">Transmembrane</keyword>
<dbReference type="Pfam" id="PF07664">
    <property type="entry name" value="FeoB_C"/>
    <property type="match status" value="1"/>
</dbReference>
<comment type="similarity">
    <text evidence="16">Belongs to the TRAFAC class TrmE-Era-EngA-EngB-Septin-like GTPase superfamily. FeoB GTPase (TC 9.A.8) family.</text>
</comment>
<dbReference type="InterPro" id="IPR003373">
    <property type="entry name" value="Fe2_transport_prot-B"/>
</dbReference>
<comment type="caution">
    <text evidence="18">The sequence shown here is derived from an EMBL/GenBank/DDBJ whole genome shotgun (WGS) entry which is preliminary data.</text>
</comment>
<keyword evidence="8 16" id="KW-0408">Iron</keyword>
<dbReference type="GO" id="GO:0005886">
    <property type="term" value="C:plasma membrane"/>
    <property type="evidence" value="ECO:0007669"/>
    <property type="project" value="UniProtKB-SubCell"/>
</dbReference>
<keyword evidence="6 14" id="KW-0547">Nucleotide-binding</keyword>
<evidence type="ECO:0000256" key="6">
    <source>
        <dbReference type="ARBA" id="ARBA00022741"/>
    </source>
</evidence>
<dbReference type="SUPFAM" id="SSF52540">
    <property type="entry name" value="P-loop containing nucleoside triphosphate hydrolases"/>
    <property type="match status" value="1"/>
</dbReference>
<accession>A0A2M7ANP2</accession>
<dbReference type="Pfam" id="PF07670">
    <property type="entry name" value="Gate"/>
    <property type="match status" value="2"/>
</dbReference>
<dbReference type="InterPro" id="IPR011640">
    <property type="entry name" value="Fe2_transport_prot_B_C"/>
</dbReference>
<comment type="function">
    <text evidence="16">Probable transporter of a GTP-driven Fe(2+) uptake system.</text>
</comment>
<proteinExistence type="inferred from homology"/>
<reference evidence="19" key="1">
    <citation type="submission" date="2017-09" db="EMBL/GenBank/DDBJ databases">
        <title>Depth-based differentiation of microbial function through sediment-hosted aquifers and enrichment of novel symbionts in the deep terrestrial subsurface.</title>
        <authorList>
            <person name="Probst A.J."/>
            <person name="Ladd B."/>
            <person name="Jarett J.K."/>
            <person name="Geller-Mcgrath D.E."/>
            <person name="Sieber C.M.K."/>
            <person name="Emerson J.B."/>
            <person name="Anantharaman K."/>
            <person name="Thomas B.C."/>
            <person name="Malmstrom R."/>
            <person name="Stieglmeier M."/>
            <person name="Klingl A."/>
            <person name="Woyke T."/>
            <person name="Ryan C.M."/>
            <person name="Banfield J.F."/>
        </authorList>
    </citation>
    <scope>NUCLEOTIDE SEQUENCE [LARGE SCALE GENOMIC DNA]</scope>
</reference>
<feature type="binding site" evidence="14">
    <location>
        <begin position="57"/>
        <end position="60"/>
    </location>
    <ligand>
        <name>GTP</name>
        <dbReference type="ChEBI" id="CHEBI:37565"/>
        <label>1</label>
    </ligand>
</feature>
<keyword evidence="15" id="KW-0479">Metal-binding</keyword>
<evidence type="ECO:0000256" key="10">
    <source>
        <dbReference type="ARBA" id="ARBA00023134"/>
    </source>
</evidence>
<feature type="binding site" evidence="15">
    <location>
        <position position="26"/>
    </location>
    <ligand>
        <name>Mg(2+)</name>
        <dbReference type="ChEBI" id="CHEBI:18420"/>
        <label>2</label>
    </ligand>
</feature>
<dbReference type="InterPro" id="IPR050860">
    <property type="entry name" value="FeoB_GTPase"/>
</dbReference>
<keyword evidence="15" id="KW-0460">Magnesium</keyword>
<dbReference type="AlphaFoldDB" id="A0A2M7ANP2"/>
<evidence type="ECO:0000256" key="12">
    <source>
        <dbReference type="ARBA" id="ARBA00031200"/>
    </source>
</evidence>
<dbReference type="InterPro" id="IPR011642">
    <property type="entry name" value="Gate_dom"/>
</dbReference>
<dbReference type="Gene3D" id="3.40.50.300">
    <property type="entry name" value="P-loop containing nucleotide triphosphate hydrolases"/>
    <property type="match status" value="1"/>
</dbReference>
<feature type="transmembrane region" description="Helical" evidence="16">
    <location>
        <begin position="419"/>
        <end position="441"/>
    </location>
</feature>
<feature type="transmembrane region" description="Helical" evidence="16">
    <location>
        <begin position="447"/>
        <end position="468"/>
    </location>
</feature>
<dbReference type="InterPro" id="IPR030389">
    <property type="entry name" value="G_FEOB_dom"/>
</dbReference>
<dbReference type="PROSITE" id="PS51711">
    <property type="entry name" value="G_FEOB"/>
    <property type="match status" value="1"/>
</dbReference>
<dbReference type="NCBIfam" id="TIGR00437">
    <property type="entry name" value="feoB"/>
    <property type="match status" value="1"/>
</dbReference>
<evidence type="ECO:0000256" key="1">
    <source>
        <dbReference type="ARBA" id="ARBA00004651"/>
    </source>
</evidence>
<comment type="subcellular location">
    <subcellularLocation>
        <location evidence="16">Cell inner membrane</location>
        <topology evidence="16">Multi-pass membrane protein</topology>
    </subcellularLocation>
    <subcellularLocation>
        <location evidence="1">Cell membrane</location>
        <topology evidence="1">Multi-pass membrane protein</topology>
    </subcellularLocation>
</comment>
<dbReference type="EMBL" id="PEWD01000036">
    <property type="protein sequence ID" value="PIU69003.1"/>
    <property type="molecule type" value="Genomic_DNA"/>
</dbReference>
<organism evidence="18 19">
    <name type="scientific">candidate division WWE3 bacterium CG06_land_8_20_14_3_00_42_16</name>
    <dbReference type="NCBI Taxonomy" id="1975083"/>
    <lineage>
        <taxon>Bacteria</taxon>
        <taxon>Katanobacteria</taxon>
    </lineage>
</organism>
<evidence type="ECO:0000313" key="18">
    <source>
        <dbReference type="EMBL" id="PIU69003.1"/>
    </source>
</evidence>
<evidence type="ECO:0000256" key="11">
    <source>
        <dbReference type="ARBA" id="ARBA00023136"/>
    </source>
</evidence>